<dbReference type="InterPro" id="IPR018376">
    <property type="entry name" value="Enoyl-CoA_hyd/isom_CS"/>
</dbReference>
<dbReference type="InterPro" id="IPR029045">
    <property type="entry name" value="ClpP/crotonase-like_dom_sf"/>
</dbReference>
<dbReference type="PROSITE" id="PS00166">
    <property type="entry name" value="ENOYL_COA_HYDRATASE"/>
    <property type="match status" value="1"/>
</dbReference>
<comment type="caution">
    <text evidence="3">The sequence shown here is derived from an EMBL/GenBank/DDBJ whole genome shotgun (WGS) entry which is preliminary data.</text>
</comment>
<name>A0A951PNS0_9CYAN</name>
<dbReference type="SUPFAM" id="SSF52096">
    <property type="entry name" value="ClpP/crotonase"/>
    <property type="match status" value="1"/>
</dbReference>
<dbReference type="PANTHER" id="PTHR11941:SF54">
    <property type="entry name" value="ENOYL-COA HYDRATASE, MITOCHONDRIAL"/>
    <property type="match status" value="1"/>
</dbReference>
<protein>
    <submittedName>
        <fullName evidence="3">Enoyl-CoA hydratase/isomerase family protein</fullName>
    </submittedName>
</protein>
<accession>A0A951PNS0</accession>
<sequence length="252" mass="28186">MHTQVSLSREDGTKTVSVEYFYSQRVACINFALNERNTFNPENIQLLTSVVDEVVSNNVTRCLIFNSTIPNYFSDGFSLQEMFGETVKQLKNGETQIYDKIANSYQRLIECAIPTISFVDGICRGGGFEWALSSDFIIATPKSQFALHEIRIGIVPGLGGFGMIKSKANLSIANYCLLTGNYLSNSQAVSAGLVDDQVDNFQEMLENFAFPISQRSRRSLVRTKSFINLQETKLAALHTSRTPFLNSLMEKK</sequence>
<evidence type="ECO:0000256" key="2">
    <source>
        <dbReference type="RuleBase" id="RU003707"/>
    </source>
</evidence>
<evidence type="ECO:0000313" key="3">
    <source>
        <dbReference type="EMBL" id="MBW4546798.1"/>
    </source>
</evidence>
<evidence type="ECO:0000256" key="1">
    <source>
        <dbReference type="ARBA" id="ARBA00005254"/>
    </source>
</evidence>
<organism evidence="3 4">
    <name type="scientific">Symplocastrum torsivum CPER-KK1</name>
    <dbReference type="NCBI Taxonomy" id="450513"/>
    <lineage>
        <taxon>Bacteria</taxon>
        <taxon>Bacillati</taxon>
        <taxon>Cyanobacteriota</taxon>
        <taxon>Cyanophyceae</taxon>
        <taxon>Oscillatoriophycideae</taxon>
        <taxon>Oscillatoriales</taxon>
        <taxon>Microcoleaceae</taxon>
        <taxon>Symplocastrum</taxon>
    </lineage>
</organism>
<comment type="similarity">
    <text evidence="1 2">Belongs to the enoyl-CoA hydratase/isomerase family.</text>
</comment>
<gene>
    <name evidence="3" type="ORF">KME25_20490</name>
</gene>
<dbReference type="PANTHER" id="PTHR11941">
    <property type="entry name" value="ENOYL-COA HYDRATASE-RELATED"/>
    <property type="match status" value="1"/>
</dbReference>
<dbReference type="Gene3D" id="3.90.226.10">
    <property type="entry name" value="2-enoyl-CoA Hydratase, Chain A, domain 1"/>
    <property type="match status" value="1"/>
</dbReference>
<dbReference type="Pfam" id="PF00378">
    <property type="entry name" value="ECH_1"/>
    <property type="match status" value="1"/>
</dbReference>
<dbReference type="AlphaFoldDB" id="A0A951PNS0"/>
<dbReference type="InterPro" id="IPR001753">
    <property type="entry name" value="Enoyl-CoA_hydra/iso"/>
</dbReference>
<dbReference type="CDD" id="cd06558">
    <property type="entry name" value="crotonase-like"/>
    <property type="match status" value="1"/>
</dbReference>
<dbReference type="EMBL" id="JAHHIF010000030">
    <property type="protein sequence ID" value="MBW4546798.1"/>
    <property type="molecule type" value="Genomic_DNA"/>
</dbReference>
<evidence type="ECO:0000313" key="4">
    <source>
        <dbReference type="Proteomes" id="UP000753908"/>
    </source>
</evidence>
<dbReference type="GO" id="GO:0006635">
    <property type="term" value="P:fatty acid beta-oxidation"/>
    <property type="evidence" value="ECO:0007669"/>
    <property type="project" value="TreeGrafter"/>
</dbReference>
<proteinExistence type="inferred from homology"/>
<reference evidence="3" key="2">
    <citation type="journal article" date="2022" name="Microbiol. Resour. Announc.">
        <title>Metagenome Sequencing to Explore Phylogenomics of Terrestrial Cyanobacteria.</title>
        <authorList>
            <person name="Ward R.D."/>
            <person name="Stajich J.E."/>
            <person name="Johansen J.R."/>
            <person name="Huntemann M."/>
            <person name="Clum A."/>
            <person name="Foster B."/>
            <person name="Foster B."/>
            <person name="Roux S."/>
            <person name="Palaniappan K."/>
            <person name="Varghese N."/>
            <person name="Mukherjee S."/>
            <person name="Reddy T.B.K."/>
            <person name="Daum C."/>
            <person name="Copeland A."/>
            <person name="Chen I.A."/>
            <person name="Ivanova N.N."/>
            <person name="Kyrpides N.C."/>
            <person name="Shapiro N."/>
            <person name="Eloe-Fadrosh E.A."/>
            <person name="Pietrasiak N."/>
        </authorList>
    </citation>
    <scope>NUCLEOTIDE SEQUENCE</scope>
    <source>
        <strain evidence="3">CPER-KK1</strain>
    </source>
</reference>
<dbReference type="GO" id="GO:0003824">
    <property type="term" value="F:catalytic activity"/>
    <property type="evidence" value="ECO:0007669"/>
    <property type="project" value="InterPro"/>
</dbReference>
<reference evidence="3" key="1">
    <citation type="submission" date="2021-05" db="EMBL/GenBank/DDBJ databases">
        <authorList>
            <person name="Pietrasiak N."/>
            <person name="Ward R."/>
            <person name="Stajich J.E."/>
            <person name="Kurbessoian T."/>
        </authorList>
    </citation>
    <scope>NUCLEOTIDE SEQUENCE</scope>
    <source>
        <strain evidence="3">CPER-KK1</strain>
    </source>
</reference>
<dbReference type="Proteomes" id="UP000753908">
    <property type="component" value="Unassembled WGS sequence"/>
</dbReference>